<protein>
    <recommendedName>
        <fullName evidence="2">Peptidase S1 domain-containing protein</fullName>
    </recommendedName>
</protein>
<evidence type="ECO:0000313" key="1">
    <source>
        <dbReference type="EMBL" id="JAT37899.1"/>
    </source>
</evidence>
<name>A0A1B6MPU3_9HEMI</name>
<dbReference type="InterPro" id="IPR009003">
    <property type="entry name" value="Peptidase_S1_PA"/>
</dbReference>
<organism evidence="1">
    <name type="scientific">Graphocephala atropunctata</name>
    <dbReference type="NCBI Taxonomy" id="36148"/>
    <lineage>
        <taxon>Eukaryota</taxon>
        <taxon>Metazoa</taxon>
        <taxon>Ecdysozoa</taxon>
        <taxon>Arthropoda</taxon>
        <taxon>Hexapoda</taxon>
        <taxon>Insecta</taxon>
        <taxon>Pterygota</taxon>
        <taxon>Neoptera</taxon>
        <taxon>Paraneoptera</taxon>
        <taxon>Hemiptera</taxon>
        <taxon>Auchenorrhyncha</taxon>
        <taxon>Membracoidea</taxon>
        <taxon>Cicadellidae</taxon>
        <taxon>Cicadellinae</taxon>
        <taxon>Cicadellini</taxon>
        <taxon>Graphocephala</taxon>
    </lineage>
</organism>
<proteinExistence type="predicted"/>
<dbReference type="EMBL" id="GEBQ01002078">
    <property type="protein sequence ID" value="JAT37899.1"/>
    <property type="molecule type" value="Transcribed_RNA"/>
</dbReference>
<feature type="non-terminal residue" evidence="1">
    <location>
        <position position="1"/>
    </location>
</feature>
<accession>A0A1B6MPU3</accession>
<sequence length="99" mass="10810">CQTGRDSGSSSQMPRCSGFARTIKDDRGFPYITIPCDILWEPRFAESSARGSGAPLFCEGVLAGLETSAGVGMTVYTPVSPYLDWLHRKTRPGLPDQHF</sequence>
<dbReference type="SUPFAM" id="SSF50494">
    <property type="entry name" value="Trypsin-like serine proteases"/>
    <property type="match status" value="1"/>
</dbReference>
<feature type="non-terminal residue" evidence="1">
    <location>
        <position position="99"/>
    </location>
</feature>
<dbReference type="AlphaFoldDB" id="A0A1B6MPU3"/>
<evidence type="ECO:0008006" key="2">
    <source>
        <dbReference type="Google" id="ProtNLM"/>
    </source>
</evidence>
<gene>
    <name evidence="1" type="ORF">g.54252</name>
</gene>
<reference evidence="1" key="1">
    <citation type="submission" date="2015-11" db="EMBL/GenBank/DDBJ databases">
        <title>De novo transcriptome assembly of four potential Pierce s Disease insect vectors from Arizona vineyards.</title>
        <authorList>
            <person name="Tassone E.E."/>
        </authorList>
    </citation>
    <scope>NUCLEOTIDE SEQUENCE</scope>
</reference>